<sequence length="170" mass="19901">MAYNFSQNIWKNALLSSNHGAWALHRTISTTPVRNRVSVGRYKPLEGRKQLLTYDQAIKPHELAHKKSWNTWNTSTLEGGRRSQLTTIEDMFIRRFIHGAWFCHIKGQQIIIKRQHNIIRIAFCLPKKLPPQSVYFITGFCERLLSIWLHCPVKLEIQAVENYEGYVKIV</sequence>
<protein>
    <submittedName>
        <fullName evidence="8">28S ribosomal protein S24, mitochondrial</fullName>
    </submittedName>
</protein>
<accession>A0A6P8ZX90</accession>
<dbReference type="Proteomes" id="UP000515158">
    <property type="component" value="Unplaced"/>
</dbReference>
<keyword evidence="5" id="KW-0496">Mitochondrion</keyword>
<comment type="similarity">
    <text evidence="2">Belongs to the universal ribosomal protein uS3 family.</text>
</comment>
<dbReference type="CTD" id="64951"/>
<evidence type="ECO:0000256" key="1">
    <source>
        <dbReference type="ARBA" id="ARBA00004173"/>
    </source>
</evidence>
<dbReference type="RefSeq" id="XP_034250023.1">
    <property type="nucleotide sequence ID" value="XM_034394132.1"/>
</dbReference>
<evidence type="ECO:0000313" key="7">
    <source>
        <dbReference type="Proteomes" id="UP000515158"/>
    </source>
</evidence>
<organism evidence="8">
    <name type="scientific">Thrips palmi</name>
    <name type="common">Melon thrips</name>
    <dbReference type="NCBI Taxonomy" id="161013"/>
    <lineage>
        <taxon>Eukaryota</taxon>
        <taxon>Metazoa</taxon>
        <taxon>Ecdysozoa</taxon>
        <taxon>Arthropoda</taxon>
        <taxon>Hexapoda</taxon>
        <taxon>Insecta</taxon>
        <taxon>Pterygota</taxon>
        <taxon>Neoptera</taxon>
        <taxon>Paraneoptera</taxon>
        <taxon>Thysanoptera</taxon>
        <taxon>Terebrantia</taxon>
        <taxon>Thripoidea</taxon>
        <taxon>Thripidae</taxon>
        <taxon>Thrips</taxon>
    </lineage>
</organism>
<keyword evidence="4 8" id="KW-0689">Ribosomal protein</keyword>
<dbReference type="GO" id="GO:1990904">
    <property type="term" value="C:ribonucleoprotein complex"/>
    <property type="evidence" value="ECO:0007669"/>
    <property type="project" value="UniProtKB-KW"/>
</dbReference>
<evidence type="ECO:0000256" key="3">
    <source>
        <dbReference type="ARBA" id="ARBA00022946"/>
    </source>
</evidence>
<dbReference type="GO" id="GO:0005840">
    <property type="term" value="C:ribosome"/>
    <property type="evidence" value="ECO:0007669"/>
    <property type="project" value="UniProtKB-KW"/>
</dbReference>
<dbReference type="Pfam" id="PF14955">
    <property type="entry name" value="MRP-S24"/>
    <property type="match status" value="1"/>
</dbReference>
<dbReference type="InterPro" id="IPR026146">
    <property type="entry name" value="Ribosomal_uS3m"/>
</dbReference>
<evidence type="ECO:0000256" key="5">
    <source>
        <dbReference type="ARBA" id="ARBA00023128"/>
    </source>
</evidence>
<name>A0A6P8ZX90_THRPL</name>
<evidence type="ECO:0000256" key="4">
    <source>
        <dbReference type="ARBA" id="ARBA00022980"/>
    </source>
</evidence>
<keyword evidence="7" id="KW-1185">Reference proteome</keyword>
<dbReference type="GO" id="GO:0005739">
    <property type="term" value="C:mitochondrion"/>
    <property type="evidence" value="ECO:0007669"/>
    <property type="project" value="UniProtKB-SubCell"/>
</dbReference>
<dbReference type="FunCoup" id="A0A6P8ZX90">
    <property type="interactions" value="188"/>
</dbReference>
<dbReference type="AlphaFoldDB" id="A0A6P8ZX90"/>
<dbReference type="PANTHER" id="PTHR21244">
    <property type="entry name" value="MITOCHONDRIAL 28S RIBOSOMAL PROTEIN S24"/>
    <property type="match status" value="1"/>
</dbReference>
<evidence type="ECO:0000256" key="6">
    <source>
        <dbReference type="ARBA" id="ARBA00023274"/>
    </source>
</evidence>
<dbReference type="GO" id="GO:0006412">
    <property type="term" value="P:translation"/>
    <property type="evidence" value="ECO:0007669"/>
    <property type="project" value="TreeGrafter"/>
</dbReference>
<dbReference type="OrthoDB" id="5950413at2759"/>
<proteinExistence type="inferred from homology"/>
<keyword evidence="3" id="KW-0809">Transit peptide</keyword>
<evidence type="ECO:0000256" key="2">
    <source>
        <dbReference type="ARBA" id="ARBA00010761"/>
    </source>
</evidence>
<gene>
    <name evidence="8" type="primary">LOC117650600</name>
</gene>
<reference evidence="8" key="1">
    <citation type="submission" date="2025-08" db="UniProtKB">
        <authorList>
            <consortium name="RefSeq"/>
        </authorList>
    </citation>
    <scope>IDENTIFICATION</scope>
    <source>
        <tissue evidence="8">Total insect</tissue>
    </source>
</reference>
<keyword evidence="6" id="KW-0687">Ribonucleoprotein</keyword>
<dbReference type="InParanoid" id="A0A6P8ZX90"/>
<dbReference type="PANTHER" id="PTHR21244:SF1">
    <property type="entry name" value="SMALL RIBOSOMAL SUBUNIT PROTEIN US3M"/>
    <property type="match status" value="1"/>
</dbReference>
<dbReference type="GeneID" id="117650600"/>
<evidence type="ECO:0000313" key="8">
    <source>
        <dbReference type="RefSeq" id="XP_034250023.1"/>
    </source>
</evidence>
<comment type="subcellular location">
    <subcellularLocation>
        <location evidence="1">Mitochondrion</location>
    </subcellularLocation>
</comment>
<dbReference type="KEGG" id="tpal:117650600"/>